<keyword evidence="9 12" id="KW-0472">Membrane</keyword>
<organism evidence="13 14">
    <name type="scientific">Ureibacillus sinduriensis BLB-1 = JCM 15800</name>
    <dbReference type="NCBI Taxonomy" id="1384057"/>
    <lineage>
        <taxon>Bacteria</taxon>
        <taxon>Bacillati</taxon>
        <taxon>Bacillota</taxon>
        <taxon>Bacilli</taxon>
        <taxon>Bacillales</taxon>
        <taxon>Caryophanaceae</taxon>
        <taxon>Ureibacillus</taxon>
    </lineage>
</organism>
<dbReference type="Pfam" id="PF01544">
    <property type="entry name" value="CorA"/>
    <property type="match status" value="1"/>
</dbReference>
<dbReference type="GO" id="GO:0015087">
    <property type="term" value="F:cobalt ion transmembrane transporter activity"/>
    <property type="evidence" value="ECO:0007669"/>
    <property type="project" value="UniProtKB-UniRule"/>
</dbReference>
<dbReference type="InterPro" id="IPR045863">
    <property type="entry name" value="CorA_TM1_TM2"/>
</dbReference>
<evidence type="ECO:0000256" key="11">
    <source>
        <dbReference type="ARBA" id="ARBA00045497"/>
    </source>
</evidence>
<dbReference type="Gene3D" id="1.20.58.340">
    <property type="entry name" value="Magnesium transport protein CorA, transmembrane region"/>
    <property type="match status" value="2"/>
</dbReference>
<dbReference type="InterPro" id="IPR045861">
    <property type="entry name" value="CorA_cytoplasmic_dom"/>
</dbReference>
<dbReference type="CDD" id="cd12831">
    <property type="entry name" value="TmCorA-like_u2"/>
    <property type="match status" value="1"/>
</dbReference>
<comment type="similarity">
    <text evidence="2 12">Belongs to the CorA metal ion transporter (MIT) (TC 1.A.35) family.</text>
</comment>
<sequence>MINILGITPDNHLEKNIAINQAVLSDYKWFWVDFSEPTEEEIQHLADTFHFHPLAIEDCVLEFQRPKLDYYKSYTFYVTHLLREENESIYKDELDFFVGESCIVTFHKLPSEEVSKVWNRFLSQDSITGWDPYYIFYEILDKIVDNYFPLIYKIEDELERMIENTNKKSMNHLMNELFETRNMLLNLLHSVNPMRDLLYRMLNSHHLNVNRISERREYFSDIYDHLLKLSEMVMTNREVTADIRDSYLSLNSHQTNNVMKLLTIITSIFAPLTFIAGIYGMNFEHMPELSWKFGYLFSLVLMVIIGIIMLLWFRRKGWFK</sequence>
<reference evidence="13 14" key="1">
    <citation type="submission" date="2014-02" db="EMBL/GenBank/DDBJ databases">
        <title>Draft genome sequence of Lysinibacillus sinduriensis JCM 15800.</title>
        <authorList>
            <person name="Zhang F."/>
            <person name="Wang G."/>
            <person name="Zhang L."/>
        </authorList>
    </citation>
    <scope>NUCLEOTIDE SEQUENCE [LARGE SCALE GENOMIC DNA]</scope>
    <source>
        <strain evidence="13 14">JCM 15800</strain>
    </source>
</reference>
<dbReference type="InterPro" id="IPR002523">
    <property type="entry name" value="MgTranspt_CorA/ZnTranspt_ZntB"/>
</dbReference>
<dbReference type="PANTHER" id="PTHR46494">
    <property type="entry name" value="CORA FAMILY METAL ION TRANSPORTER (EUROFUNG)"/>
    <property type="match status" value="1"/>
</dbReference>
<dbReference type="Proteomes" id="UP000030408">
    <property type="component" value="Unassembled WGS sequence"/>
</dbReference>
<dbReference type="RefSeq" id="WP_036200585.1">
    <property type="nucleotide sequence ID" value="NZ_AVCY01000006.1"/>
</dbReference>
<dbReference type="SUPFAM" id="SSF144083">
    <property type="entry name" value="Magnesium transport protein CorA, transmembrane region"/>
    <property type="match status" value="1"/>
</dbReference>
<dbReference type="InterPro" id="IPR004488">
    <property type="entry name" value="Mg/Co-transport_prot_CorA"/>
</dbReference>
<evidence type="ECO:0000256" key="2">
    <source>
        <dbReference type="ARBA" id="ARBA00009765"/>
    </source>
</evidence>
<dbReference type="AlphaFoldDB" id="A0A0A3ILA2"/>
<evidence type="ECO:0000313" key="13">
    <source>
        <dbReference type="EMBL" id="KGR75612.1"/>
    </source>
</evidence>
<keyword evidence="6 12" id="KW-0460">Magnesium</keyword>
<feature type="transmembrane region" description="Helical" evidence="12">
    <location>
        <begin position="261"/>
        <end position="281"/>
    </location>
</feature>
<keyword evidence="14" id="KW-1185">Reference proteome</keyword>
<evidence type="ECO:0000256" key="8">
    <source>
        <dbReference type="ARBA" id="ARBA00023065"/>
    </source>
</evidence>
<evidence type="ECO:0000256" key="6">
    <source>
        <dbReference type="ARBA" id="ARBA00022842"/>
    </source>
</evidence>
<dbReference type="eggNOG" id="COG0598">
    <property type="taxonomic scope" value="Bacteria"/>
</dbReference>
<dbReference type="GO" id="GO:0005886">
    <property type="term" value="C:plasma membrane"/>
    <property type="evidence" value="ECO:0007669"/>
    <property type="project" value="UniProtKB-SubCell"/>
</dbReference>
<protein>
    <recommendedName>
        <fullName evidence="12">Magnesium transport protein CorA</fullName>
    </recommendedName>
</protein>
<proteinExistence type="inferred from homology"/>
<dbReference type="STRING" id="1384057.CD33_10775"/>
<evidence type="ECO:0000256" key="4">
    <source>
        <dbReference type="ARBA" id="ARBA00022475"/>
    </source>
</evidence>
<evidence type="ECO:0000256" key="5">
    <source>
        <dbReference type="ARBA" id="ARBA00022692"/>
    </source>
</evidence>
<evidence type="ECO:0000256" key="12">
    <source>
        <dbReference type="RuleBase" id="RU362010"/>
    </source>
</evidence>
<gene>
    <name evidence="12" type="primary">corA</name>
    <name evidence="13" type="ORF">CD33_10775</name>
</gene>
<dbReference type="GO" id="GO:0015095">
    <property type="term" value="F:magnesium ion transmembrane transporter activity"/>
    <property type="evidence" value="ECO:0007669"/>
    <property type="project" value="UniProtKB-UniRule"/>
</dbReference>
<keyword evidence="4 12" id="KW-1003">Cell membrane</keyword>
<feature type="transmembrane region" description="Helical" evidence="12">
    <location>
        <begin position="293"/>
        <end position="313"/>
    </location>
</feature>
<evidence type="ECO:0000256" key="7">
    <source>
        <dbReference type="ARBA" id="ARBA00022989"/>
    </source>
</evidence>
<keyword evidence="5 12" id="KW-0812">Transmembrane</keyword>
<evidence type="ECO:0000256" key="1">
    <source>
        <dbReference type="ARBA" id="ARBA00004651"/>
    </source>
</evidence>
<dbReference type="OrthoDB" id="9803416at2"/>
<evidence type="ECO:0000256" key="10">
    <source>
        <dbReference type="ARBA" id="ARBA00034269"/>
    </source>
</evidence>
<comment type="caution">
    <text evidence="13">The sequence shown here is derived from an EMBL/GenBank/DDBJ whole genome shotgun (WGS) entry which is preliminary data.</text>
</comment>
<dbReference type="SUPFAM" id="SSF143865">
    <property type="entry name" value="CorA soluble domain-like"/>
    <property type="match status" value="1"/>
</dbReference>
<keyword evidence="3 12" id="KW-0813">Transport</keyword>
<dbReference type="Gene3D" id="3.30.460.20">
    <property type="entry name" value="CorA soluble domain-like"/>
    <property type="match status" value="1"/>
</dbReference>
<dbReference type="FunFam" id="1.20.58.340:FF:000004">
    <property type="entry name" value="Magnesium transport protein CorA"/>
    <property type="match status" value="1"/>
</dbReference>
<dbReference type="NCBIfam" id="TIGR00383">
    <property type="entry name" value="corA"/>
    <property type="match status" value="1"/>
</dbReference>
<keyword evidence="7 12" id="KW-1133">Transmembrane helix</keyword>
<evidence type="ECO:0000256" key="3">
    <source>
        <dbReference type="ARBA" id="ARBA00022448"/>
    </source>
</evidence>
<accession>A0A0A3ILA2</accession>
<evidence type="ECO:0000313" key="14">
    <source>
        <dbReference type="Proteomes" id="UP000030408"/>
    </source>
</evidence>
<name>A0A0A3ILA2_9BACL</name>
<comment type="subcellular location">
    <subcellularLocation>
        <location evidence="1">Cell membrane</location>
        <topology evidence="1">Multi-pass membrane protein</topology>
    </subcellularLocation>
    <subcellularLocation>
        <location evidence="12">Membrane</location>
        <topology evidence="12">Multi-pass membrane protein</topology>
    </subcellularLocation>
</comment>
<keyword evidence="8 12" id="KW-0406">Ion transport</keyword>
<dbReference type="PANTHER" id="PTHR46494:SF1">
    <property type="entry name" value="CORA FAMILY METAL ION TRANSPORTER (EUROFUNG)"/>
    <property type="match status" value="1"/>
</dbReference>
<evidence type="ECO:0000256" key="9">
    <source>
        <dbReference type="ARBA" id="ARBA00023136"/>
    </source>
</evidence>
<dbReference type="GO" id="GO:0050897">
    <property type="term" value="F:cobalt ion binding"/>
    <property type="evidence" value="ECO:0007669"/>
    <property type="project" value="TreeGrafter"/>
</dbReference>
<comment type="function">
    <text evidence="11">Mediates influx of magnesium ions. Alternates between open and closed states. Activated by low cytoplasmic Mg(2+) levels. Inactive when cytoplasmic Mg(2+) levels are high.</text>
</comment>
<dbReference type="GO" id="GO:0000287">
    <property type="term" value="F:magnesium ion binding"/>
    <property type="evidence" value="ECO:0007669"/>
    <property type="project" value="TreeGrafter"/>
</dbReference>
<comment type="catalytic activity">
    <reaction evidence="10">
        <text>Mg(2+)(in) = Mg(2+)(out)</text>
        <dbReference type="Rhea" id="RHEA:29827"/>
        <dbReference type="ChEBI" id="CHEBI:18420"/>
    </reaction>
</comment>
<dbReference type="EMBL" id="JPVO01000050">
    <property type="protein sequence ID" value="KGR75612.1"/>
    <property type="molecule type" value="Genomic_DNA"/>
</dbReference>